<keyword evidence="3" id="KW-1185">Reference proteome</keyword>
<dbReference type="EMBL" id="JABSTV010001249">
    <property type="protein sequence ID" value="KAH7961916.1"/>
    <property type="molecule type" value="Genomic_DNA"/>
</dbReference>
<evidence type="ECO:0000256" key="1">
    <source>
        <dbReference type="SAM" id="MobiDB-lite"/>
    </source>
</evidence>
<dbReference type="Proteomes" id="UP000821837">
    <property type="component" value="Chromosome 3"/>
</dbReference>
<name>A0A9D4Q2F0_RHISA</name>
<evidence type="ECO:0000313" key="3">
    <source>
        <dbReference type="Proteomes" id="UP000821837"/>
    </source>
</evidence>
<feature type="region of interest" description="Disordered" evidence="1">
    <location>
        <begin position="41"/>
        <end position="77"/>
    </location>
</feature>
<proteinExistence type="predicted"/>
<gene>
    <name evidence="2" type="ORF">HPB52_013379</name>
</gene>
<reference evidence="2" key="1">
    <citation type="journal article" date="2020" name="Cell">
        <title>Large-Scale Comparative Analyses of Tick Genomes Elucidate Their Genetic Diversity and Vector Capacities.</title>
        <authorList>
            <consortium name="Tick Genome and Microbiome Consortium (TIGMIC)"/>
            <person name="Jia N."/>
            <person name="Wang J."/>
            <person name="Shi W."/>
            <person name="Du L."/>
            <person name="Sun Y."/>
            <person name="Zhan W."/>
            <person name="Jiang J.F."/>
            <person name="Wang Q."/>
            <person name="Zhang B."/>
            <person name="Ji P."/>
            <person name="Bell-Sakyi L."/>
            <person name="Cui X.M."/>
            <person name="Yuan T.T."/>
            <person name="Jiang B.G."/>
            <person name="Yang W.F."/>
            <person name="Lam T.T."/>
            <person name="Chang Q.C."/>
            <person name="Ding S.J."/>
            <person name="Wang X.J."/>
            <person name="Zhu J.G."/>
            <person name="Ruan X.D."/>
            <person name="Zhao L."/>
            <person name="Wei J.T."/>
            <person name="Ye R.Z."/>
            <person name="Que T.C."/>
            <person name="Du C.H."/>
            <person name="Zhou Y.H."/>
            <person name="Cheng J.X."/>
            <person name="Dai P.F."/>
            <person name="Guo W.B."/>
            <person name="Han X.H."/>
            <person name="Huang E.J."/>
            <person name="Li L.F."/>
            <person name="Wei W."/>
            <person name="Gao Y.C."/>
            <person name="Liu J.Z."/>
            <person name="Shao H.Z."/>
            <person name="Wang X."/>
            <person name="Wang C.C."/>
            <person name="Yang T.C."/>
            <person name="Huo Q.B."/>
            <person name="Li W."/>
            <person name="Chen H.Y."/>
            <person name="Chen S.E."/>
            <person name="Zhou L.G."/>
            <person name="Ni X.B."/>
            <person name="Tian J.H."/>
            <person name="Sheng Y."/>
            <person name="Liu T."/>
            <person name="Pan Y.S."/>
            <person name="Xia L.Y."/>
            <person name="Li J."/>
            <person name="Zhao F."/>
            <person name="Cao W.C."/>
        </authorList>
    </citation>
    <scope>NUCLEOTIDE SEQUENCE</scope>
    <source>
        <strain evidence="2">Rsan-2018</strain>
    </source>
</reference>
<organism evidence="2 3">
    <name type="scientific">Rhipicephalus sanguineus</name>
    <name type="common">Brown dog tick</name>
    <name type="synonym">Ixodes sanguineus</name>
    <dbReference type="NCBI Taxonomy" id="34632"/>
    <lineage>
        <taxon>Eukaryota</taxon>
        <taxon>Metazoa</taxon>
        <taxon>Ecdysozoa</taxon>
        <taxon>Arthropoda</taxon>
        <taxon>Chelicerata</taxon>
        <taxon>Arachnida</taxon>
        <taxon>Acari</taxon>
        <taxon>Parasitiformes</taxon>
        <taxon>Ixodida</taxon>
        <taxon>Ixodoidea</taxon>
        <taxon>Ixodidae</taxon>
        <taxon>Rhipicephalinae</taxon>
        <taxon>Rhipicephalus</taxon>
        <taxon>Rhipicephalus</taxon>
    </lineage>
</organism>
<sequence>MGAQIAFVCSDHFLPEDYETNRSILRTLGIDTKNARLKRDAVPTQNLPLGASPKKRRRSELRRTSRGMAPLNHTPRLPTRALKAGRSYWQLSLLELVPGSYSDP</sequence>
<protein>
    <recommendedName>
        <fullName evidence="4">THAP-type domain-containing protein</fullName>
    </recommendedName>
</protein>
<reference evidence="2" key="2">
    <citation type="submission" date="2021-09" db="EMBL/GenBank/DDBJ databases">
        <authorList>
            <person name="Jia N."/>
            <person name="Wang J."/>
            <person name="Shi W."/>
            <person name="Du L."/>
            <person name="Sun Y."/>
            <person name="Zhan W."/>
            <person name="Jiang J."/>
            <person name="Wang Q."/>
            <person name="Zhang B."/>
            <person name="Ji P."/>
            <person name="Sakyi L.B."/>
            <person name="Cui X."/>
            <person name="Yuan T."/>
            <person name="Jiang B."/>
            <person name="Yang W."/>
            <person name="Lam T.T.-Y."/>
            <person name="Chang Q."/>
            <person name="Ding S."/>
            <person name="Wang X."/>
            <person name="Zhu J."/>
            <person name="Ruan X."/>
            <person name="Zhao L."/>
            <person name="Wei J."/>
            <person name="Que T."/>
            <person name="Du C."/>
            <person name="Cheng J."/>
            <person name="Dai P."/>
            <person name="Han X."/>
            <person name="Huang E."/>
            <person name="Gao Y."/>
            <person name="Liu J."/>
            <person name="Shao H."/>
            <person name="Ye R."/>
            <person name="Li L."/>
            <person name="Wei W."/>
            <person name="Wang X."/>
            <person name="Wang C."/>
            <person name="Huo Q."/>
            <person name="Li W."/>
            <person name="Guo W."/>
            <person name="Chen H."/>
            <person name="Chen S."/>
            <person name="Zhou L."/>
            <person name="Zhou L."/>
            <person name="Ni X."/>
            <person name="Tian J."/>
            <person name="Zhou Y."/>
            <person name="Sheng Y."/>
            <person name="Liu T."/>
            <person name="Pan Y."/>
            <person name="Xia L."/>
            <person name="Li J."/>
            <person name="Zhao F."/>
            <person name="Cao W."/>
        </authorList>
    </citation>
    <scope>NUCLEOTIDE SEQUENCE</scope>
    <source>
        <strain evidence="2">Rsan-2018</strain>
        <tissue evidence="2">Larvae</tissue>
    </source>
</reference>
<evidence type="ECO:0000313" key="2">
    <source>
        <dbReference type="EMBL" id="KAH7961916.1"/>
    </source>
</evidence>
<dbReference type="AlphaFoldDB" id="A0A9D4Q2F0"/>
<evidence type="ECO:0008006" key="4">
    <source>
        <dbReference type="Google" id="ProtNLM"/>
    </source>
</evidence>
<accession>A0A9D4Q2F0</accession>
<comment type="caution">
    <text evidence="2">The sequence shown here is derived from an EMBL/GenBank/DDBJ whole genome shotgun (WGS) entry which is preliminary data.</text>
</comment>